<keyword evidence="11" id="KW-0812">Transmembrane</keyword>
<accession>C8WQ05</accession>
<dbReference type="Pfam" id="PF02518">
    <property type="entry name" value="HATPase_c"/>
    <property type="match status" value="1"/>
</dbReference>
<dbReference type="Gene3D" id="1.10.287.130">
    <property type="match status" value="1"/>
</dbReference>
<evidence type="ECO:0000313" key="14">
    <source>
        <dbReference type="Proteomes" id="UP000001917"/>
    </source>
</evidence>
<dbReference type="GO" id="GO:0005886">
    <property type="term" value="C:plasma membrane"/>
    <property type="evidence" value="ECO:0007669"/>
    <property type="project" value="UniProtKB-SubCell"/>
</dbReference>
<evidence type="ECO:0000256" key="1">
    <source>
        <dbReference type="ARBA" id="ARBA00000085"/>
    </source>
</evidence>
<dbReference type="PANTHER" id="PTHR43711:SF1">
    <property type="entry name" value="HISTIDINE KINASE 1"/>
    <property type="match status" value="1"/>
</dbReference>
<dbReference type="Pfam" id="PF00512">
    <property type="entry name" value="HisKA"/>
    <property type="match status" value="1"/>
</dbReference>
<keyword evidence="7 13" id="KW-0418">Kinase</keyword>
<keyword evidence="6" id="KW-0547">Nucleotide-binding</keyword>
<dbReference type="CDD" id="cd16922">
    <property type="entry name" value="HATPase_EvgS-ArcB-TorS-like"/>
    <property type="match status" value="1"/>
</dbReference>
<proteinExistence type="predicted"/>
<keyword evidence="8" id="KW-0067">ATP-binding</keyword>
<protein>
    <recommendedName>
        <fullName evidence="3">histidine kinase</fullName>
        <ecNumber evidence="3">2.7.13.3</ecNumber>
    </recommendedName>
</protein>
<keyword evidence="14" id="KW-1185">Reference proteome</keyword>
<dbReference type="RefSeq" id="WP_012809504.1">
    <property type="nucleotide sequence ID" value="NC_013205.1"/>
</dbReference>
<dbReference type="InterPro" id="IPR036097">
    <property type="entry name" value="HisK_dim/P_sf"/>
</dbReference>
<sequence length="370" mass="41952">MKERAASRGSDDDFRARHQRWQWREALDRLLWMSCWSFVLLSASYGVVRLMGRALGWRPVPYGQLMIIGGVGVVMLALVALLWNALGFDRDDRLFFRILDSLSEIGRGNFSARAMLEVRRGFPDHPMNQLVLHVREMAEGLERIEQMRQEFVANVSHEMQTPLTSILGFVKALKSDGLSEGERRHYLDIIEAESERLSRLADNLLKLTSLESGHHPVTLTRFRLDRQLREVAIACEPLWTEKGLFLDMQVEPVELEGDEDLLGQVWMNLLSNAIKFTEPGGRIQVRLEKEETGVCVSVADTGIGIRPEDVSRVFTRFFKADRSRGKPGNGLGLAIAKRIVEMHRGDISVESEPGRGSTFKVHLPYTQGGR</sequence>
<reference evidence="14" key="1">
    <citation type="submission" date="2009-09" db="EMBL/GenBank/DDBJ databases">
        <title>The complete chromosome of Alicyclobacillus acidocaldarius subsp. acidocaldarius DSM 446.</title>
        <authorList>
            <consortium name="US DOE Joint Genome Institute (JGI-PGF)"/>
            <person name="Lucas S."/>
            <person name="Copeland A."/>
            <person name="Lapidus A."/>
            <person name="Glavina del Rio T."/>
            <person name="Dalin E."/>
            <person name="Tice H."/>
            <person name="Bruce D."/>
            <person name="Goodwin L."/>
            <person name="Pitluck S."/>
            <person name="Kyrpides N."/>
            <person name="Mavromatis K."/>
            <person name="Ivanova N."/>
            <person name="Ovchinnikova G."/>
            <person name="Chertkov O."/>
            <person name="Sims D."/>
            <person name="Brettin T."/>
            <person name="Detter J.C."/>
            <person name="Han C."/>
            <person name="Larimer F."/>
            <person name="Land M."/>
            <person name="Hauser L."/>
            <person name="Markowitz V."/>
            <person name="Cheng J.-F."/>
            <person name="Hugenholtz P."/>
            <person name="Woyke T."/>
            <person name="Wu D."/>
            <person name="Pukall R."/>
            <person name="Klenk H.-P."/>
            <person name="Eisen J.A."/>
        </authorList>
    </citation>
    <scope>NUCLEOTIDE SEQUENCE [LARGE SCALE GENOMIC DNA]</scope>
    <source>
        <strain evidence="14">ATCC 27009 / DSM 446 / BCRC 14685 / JCM 5260 / KCTC 1825 / NBRC 15652 / NCIMB 11725 / NRRL B-14509 / 104-IA</strain>
    </source>
</reference>
<dbReference type="SMART" id="SM00387">
    <property type="entry name" value="HATPase_c"/>
    <property type="match status" value="1"/>
</dbReference>
<dbReference type="PROSITE" id="PS50109">
    <property type="entry name" value="HIS_KIN"/>
    <property type="match status" value="1"/>
</dbReference>
<dbReference type="CDD" id="cd00082">
    <property type="entry name" value="HisKA"/>
    <property type="match status" value="1"/>
</dbReference>
<feature type="transmembrane region" description="Helical" evidence="11">
    <location>
        <begin position="30"/>
        <end position="52"/>
    </location>
</feature>
<dbReference type="Proteomes" id="UP000001917">
    <property type="component" value="Chromosome"/>
</dbReference>
<dbReference type="InterPro" id="IPR036890">
    <property type="entry name" value="HATPase_C_sf"/>
</dbReference>
<dbReference type="SUPFAM" id="SSF55874">
    <property type="entry name" value="ATPase domain of HSP90 chaperone/DNA topoisomerase II/histidine kinase"/>
    <property type="match status" value="1"/>
</dbReference>
<dbReference type="KEGG" id="aac:Aaci_0045"/>
<dbReference type="InterPro" id="IPR003594">
    <property type="entry name" value="HATPase_dom"/>
</dbReference>
<evidence type="ECO:0000256" key="9">
    <source>
        <dbReference type="ARBA" id="ARBA00023012"/>
    </source>
</evidence>
<dbReference type="Gene3D" id="3.30.565.10">
    <property type="entry name" value="Histidine kinase-like ATPase, C-terminal domain"/>
    <property type="match status" value="1"/>
</dbReference>
<dbReference type="InterPro" id="IPR050736">
    <property type="entry name" value="Sensor_HK_Regulatory"/>
</dbReference>
<dbReference type="STRING" id="521098.Aaci_0045"/>
<feature type="transmembrane region" description="Helical" evidence="11">
    <location>
        <begin position="64"/>
        <end position="86"/>
    </location>
</feature>
<dbReference type="SUPFAM" id="SSF47384">
    <property type="entry name" value="Homodimeric domain of signal transducing histidine kinase"/>
    <property type="match status" value="1"/>
</dbReference>
<dbReference type="GO" id="GO:0000155">
    <property type="term" value="F:phosphorelay sensor kinase activity"/>
    <property type="evidence" value="ECO:0007669"/>
    <property type="project" value="InterPro"/>
</dbReference>
<name>C8WQ05_ALIAD</name>
<evidence type="ECO:0000256" key="7">
    <source>
        <dbReference type="ARBA" id="ARBA00022777"/>
    </source>
</evidence>
<evidence type="ECO:0000313" key="13">
    <source>
        <dbReference type="EMBL" id="ACV57109.1"/>
    </source>
</evidence>
<dbReference type="EMBL" id="CP001727">
    <property type="protein sequence ID" value="ACV57109.1"/>
    <property type="molecule type" value="Genomic_DNA"/>
</dbReference>
<dbReference type="InterPro" id="IPR005467">
    <property type="entry name" value="His_kinase_dom"/>
</dbReference>
<evidence type="ECO:0000256" key="5">
    <source>
        <dbReference type="ARBA" id="ARBA00022679"/>
    </source>
</evidence>
<evidence type="ECO:0000256" key="6">
    <source>
        <dbReference type="ARBA" id="ARBA00022741"/>
    </source>
</evidence>
<keyword evidence="5" id="KW-0808">Transferase</keyword>
<evidence type="ECO:0000256" key="4">
    <source>
        <dbReference type="ARBA" id="ARBA00022553"/>
    </source>
</evidence>
<dbReference type="InterPro" id="IPR003661">
    <property type="entry name" value="HisK_dim/P_dom"/>
</dbReference>
<dbReference type="EC" id="2.7.13.3" evidence="3"/>
<evidence type="ECO:0000256" key="10">
    <source>
        <dbReference type="ARBA" id="ARBA00023136"/>
    </source>
</evidence>
<evidence type="ECO:0000256" key="11">
    <source>
        <dbReference type="SAM" id="Phobius"/>
    </source>
</evidence>
<reference evidence="13 14" key="2">
    <citation type="journal article" date="2010" name="Stand. Genomic Sci.">
        <title>Complete genome sequence of Alicyclobacillus acidocaldarius type strain (104-IA).</title>
        <authorList>
            <person name="Mavromatis K."/>
            <person name="Sikorski J."/>
            <person name="Lapidus A."/>
            <person name="Glavina Del Rio T."/>
            <person name="Copeland A."/>
            <person name="Tice H."/>
            <person name="Cheng J.F."/>
            <person name="Lucas S."/>
            <person name="Chen F."/>
            <person name="Nolan M."/>
            <person name="Bruce D."/>
            <person name="Goodwin L."/>
            <person name="Pitluck S."/>
            <person name="Ivanova N."/>
            <person name="Ovchinnikova G."/>
            <person name="Pati A."/>
            <person name="Chen A."/>
            <person name="Palaniappan K."/>
            <person name="Land M."/>
            <person name="Hauser L."/>
            <person name="Chang Y.J."/>
            <person name="Jeffries C.D."/>
            <person name="Chain P."/>
            <person name="Meincke L."/>
            <person name="Sims D."/>
            <person name="Chertkov O."/>
            <person name="Han C."/>
            <person name="Brettin T."/>
            <person name="Detter J.C."/>
            <person name="Wahrenburg C."/>
            <person name="Rohde M."/>
            <person name="Pukall R."/>
            <person name="Goker M."/>
            <person name="Bristow J."/>
            <person name="Eisen J.A."/>
            <person name="Markowitz V."/>
            <person name="Hugenholtz P."/>
            <person name="Klenk H.P."/>
            <person name="Kyrpides N.C."/>
        </authorList>
    </citation>
    <scope>NUCLEOTIDE SEQUENCE [LARGE SCALE GENOMIC DNA]</scope>
    <source>
        <strain evidence="14">ATCC 27009 / DSM 446 / BCRC 14685 / JCM 5260 / KCTC 1825 / NBRC 15652 / NCIMB 11725 / NRRL B-14509 / 104-IA</strain>
    </source>
</reference>
<keyword evidence="4" id="KW-0597">Phosphoprotein</keyword>
<keyword evidence="9" id="KW-0902">Two-component regulatory system</keyword>
<dbReference type="PRINTS" id="PR00344">
    <property type="entry name" value="BCTRLSENSOR"/>
</dbReference>
<keyword evidence="11" id="KW-1133">Transmembrane helix</keyword>
<dbReference type="HOGENOM" id="CLU_000445_89_3_9"/>
<evidence type="ECO:0000259" key="12">
    <source>
        <dbReference type="PROSITE" id="PS50109"/>
    </source>
</evidence>
<evidence type="ECO:0000256" key="2">
    <source>
        <dbReference type="ARBA" id="ARBA00004651"/>
    </source>
</evidence>
<gene>
    <name evidence="13" type="ordered locus">Aaci_0045</name>
</gene>
<comment type="catalytic activity">
    <reaction evidence="1">
        <text>ATP + protein L-histidine = ADP + protein N-phospho-L-histidine.</text>
        <dbReference type="EC" id="2.7.13.3"/>
    </reaction>
</comment>
<feature type="domain" description="Histidine kinase" evidence="12">
    <location>
        <begin position="154"/>
        <end position="367"/>
    </location>
</feature>
<keyword evidence="10 11" id="KW-0472">Membrane</keyword>
<dbReference type="FunFam" id="1.10.287.130:FF:000001">
    <property type="entry name" value="Two-component sensor histidine kinase"/>
    <property type="match status" value="1"/>
</dbReference>
<organism evidence="13 14">
    <name type="scientific">Alicyclobacillus acidocaldarius subsp. acidocaldarius (strain ATCC 27009 / DSM 446 / BCRC 14685 / JCM 5260 / KCTC 1825 / NBRC 15652 / NCIMB 11725 / NRRL B-14509 / 104-IA)</name>
    <name type="common">Bacillus acidocaldarius</name>
    <dbReference type="NCBI Taxonomy" id="521098"/>
    <lineage>
        <taxon>Bacteria</taxon>
        <taxon>Bacillati</taxon>
        <taxon>Bacillota</taxon>
        <taxon>Bacilli</taxon>
        <taxon>Bacillales</taxon>
        <taxon>Alicyclobacillaceae</taxon>
        <taxon>Alicyclobacillus</taxon>
    </lineage>
</organism>
<dbReference type="GO" id="GO:0005524">
    <property type="term" value="F:ATP binding"/>
    <property type="evidence" value="ECO:0007669"/>
    <property type="project" value="UniProtKB-KW"/>
</dbReference>
<dbReference type="PANTHER" id="PTHR43711">
    <property type="entry name" value="TWO-COMPONENT HISTIDINE KINASE"/>
    <property type="match status" value="1"/>
</dbReference>
<comment type="subcellular location">
    <subcellularLocation>
        <location evidence="2">Cell membrane</location>
        <topology evidence="2">Multi-pass membrane protein</topology>
    </subcellularLocation>
</comment>
<evidence type="ECO:0000256" key="8">
    <source>
        <dbReference type="ARBA" id="ARBA00022840"/>
    </source>
</evidence>
<dbReference type="InterPro" id="IPR004358">
    <property type="entry name" value="Sig_transdc_His_kin-like_C"/>
</dbReference>
<dbReference type="eggNOG" id="COG5002">
    <property type="taxonomic scope" value="Bacteria"/>
</dbReference>
<dbReference type="FunFam" id="3.30.565.10:FF:000006">
    <property type="entry name" value="Sensor histidine kinase WalK"/>
    <property type="match status" value="1"/>
</dbReference>
<dbReference type="SMART" id="SM00388">
    <property type="entry name" value="HisKA"/>
    <property type="match status" value="1"/>
</dbReference>
<dbReference type="AlphaFoldDB" id="C8WQ05"/>
<evidence type="ECO:0000256" key="3">
    <source>
        <dbReference type="ARBA" id="ARBA00012438"/>
    </source>
</evidence>